<keyword evidence="2" id="KW-0472">Membrane</keyword>
<dbReference type="PATRIC" id="fig|291169.3.peg.829"/>
<evidence type="ECO:0000256" key="2">
    <source>
        <dbReference type="SAM" id="Phobius"/>
    </source>
</evidence>
<dbReference type="GO" id="GO:0032506">
    <property type="term" value="P:cytokinetic process"/>
    <property type="evidence" value="ECO:0007669"/>
    <property type="project" value="TreeGrafter"/>
</dbReference>
<dbReference type="PROSITE" id="PS51724">
    <property type="entry name" value="SPOR"/>
    <property type="match status" value="1"/>
</dbReference>
<dbReference type="SUPFAM" id="SSF110997">
    <property type="entry name" value="Sporulation related repeat"/>
    <property type="match status" value="1"/>
</dbReference>
<evidence type="ECO:0000313" key="4">
    <source>
        <dbReference type="EMBL" id="ODN67483.1"/>
    </source>
</evidence>
<dbReference type="Proteomes" id="UP000094379">
    <property type="component" value="Unassembled WGS sequence"/>
</dbReference>
<dbReference type="GO" id="GO:0032153">
    <property type="term" value="C:cell division site"/>
    <property type="evidence" value="ECO:0007669"/>
    <property type="project" value="TreeGrafter"/>
</dbReference>
<reference evidence="4 5" key="1">
    <citation type="submission" date="2016-07" db="EMBL/GenBank/DDBJ databases">
        <title>Draft Genome Sequence of Methylophaga muralis Bur 1.</title>
        <authorList>
            <person name="Vasilenko O.V."/>
            <person name="Doronina N.V."/>
            <person name="Shmareva M.N."/>
            <person name="Tarlachkov S.V."/>
            <person name="Mustakhimov I."/>
            <person name="Trotsenko Y.A."/>
        </authorList>
    </citation>
    <scope>NUCLEOTIDE SEQUENCE [LARGE SCALE GENOMIC DNA]</scope>
    <source>
        <strain evidence="4 5">Bur 1</strain>
    </source>
</reference>
<protein>
    <submittedName>
        <fullName evidence="4">Cell division protein DedD</fullName>
    </submittedName>
</protein>
<sequence>MTQKQQQRLIGTLLLVFFIAVLAYIVLSKVSQTESGRQIQEEEPIQFSSVIEALQEASDDDNDIGTDSISGDEAFIDIDPEVTDESTVPAPSIEPVVTAPATPVTPEPEVVAPKPAPVLPKPTPAPAPTPTPVPEPKPAPAPVVEAPKPAPTPAAPVERTPEPTQAETASRWILQLGSFSVEANANSLKKQLEDIGYKPMIEQTRSGETVIYRVRLQPNADRAALEKTAESIRNQLNLNTQIFPYP</sequence>
<feature type="compositionally biased region" description="Low complexity" evidence="1">
    <location>
        <begin position="94"/>
        <end position="113"/>
    </location>
</feature>
<name>A0A1E3GTW3_9GAMM</name>
<gene>
    <name evidence="4" type="ORF">A9E74_00827</name>
</gene>
<feature type="transmembrane region" description="Helical" evidence="2">
    <location>
        <begin position="9"/>
        <end position="27"/>
    </location>
</feature>
<dbReference type="GO" id="GO:0030428">
    <property type="term" value="C:cell septum"/>
    <property type="evidence" value="ECO:0007669"/>
    <property type="project" value="TreeGrafter"/>
</dbReference>
<organism evidence="4 5">
    <name type="scientific">Methylophaga muralis</name>
    <dbReference type="NCBI Taxonomy" id="291169"/>
    <lineage>
        <taxon>Bacteria</taxon>
        <taxon>Pseudomonadati</taxon>
        <taxon>Pseudomonadota</taxon>
        <taxon>Gammaproteobacteria</taxon>
        <taxon>Thiotrichales</taxon>
        <taxon>Piscirickettsiaceae</taxon>
        <taxon>Methylophaga</taxon>
    </lineage>
</organism>
<feature type="domain" description="SPOR" evidence="3">
    <location>
        <begin position="166"/>
        <end position="245"/>
    </location>
</feature>
<keyword evidence="5" id="KW-1185">Reference proteome</keyword>
<proteinExistence type="predicted"/>
<accession>A0A1E3GTW3</accession>
<dbReference type="Pfam" id="PF05036">
    <property type="entry name" value="SPOR"/>
    <property type="match status" value="1"/>
</dbReference>
<dbReference type="InterPro" id="IPR052521">
    <property type="entry name" value="Cell_div_SPOR-domain"/>
</dbReference>
<keyword evidence="4" id="KW-0132">Cell division</keyword>
<evidence type="ECO:0000313" key="5">
    <source>
        <dbReference type="Proteomes" id="UP000094379"/>
    </source>
</evidence>
<dbReference type="GO" id="GO:0042834">
    <property type="term" value="F:peptidoglycan binding"/>
    <property type="evidence" value="ECO:0007669"/>
    <property type="project" value="InterPro"/>
</dbReference>
<feature type="region of interest" description="Disordered" evidence="1">
    <location>
        <begin position="84"/>
        <end position="168"/>
    </location>
</feature>
<evidence type="ECO:0000259" key="3">
    <source>
        <dbReference type="PROSITE" id="PS51724"/>
    </source>
</evidence>
<dbReference type="InterPro" id="IPR007730">
    <property type="entry name" value="SPOR-like_dom"/>
</dbReference>
<dbReference type="PANTHER" id="PTHR38687">
    <property type="entry name" value="CELL DIVISION PROTEIN DEDD-RELATED"/>
    <property type="match status" value="1"/>
</dbReference>
<keyword evidence="2" id="KW-0812">Transmembrane</keyword>
<feature type="compositionally biased region" description="Pro residues" evidence="1">
    <location>
        <begin position="114"/>
        <end position="141"/>
    </location>
</feature>
<dbReference type="AlphaFoldDB" id="A0A1E3GTW3"/>
<dbReference type="EMBL" id="MCRI01000005">
    <property type="protein sequence ID" value="ODN67483.1"/>
    <property type="molecule type" value="Genomic_DNA"/>
</dbReference>
<dbReference type="STRING" id="291169.A9E74_00827"/>
<dbReference type="PANTHER" id="PTHR38687:SF1">
    <property type="entry name" value="CELL DIVISION PROTEIN DEDD"/>
    <property type="match status" value="1"/>
</dbReference>
<dbReference type="InterPro" id="IPR036680">
    <property type="entry name" value="SPOR-like_sf"/>
</dbReference>
<evidence type="ECO:0000256" key="1">
    <source>
        <dbReference type="SAM" id="MobiDB-lite"/>
    </source>
</evidence>
<dbReference type="Gene3D" id="3.30.70.1070">
    <property type="entry name" value="Sporulation related repeat"/>
    <property type="match status" value="1"/>
</dbReference>
<keyword evidence="2" id="KW-1133">Transmembrane helix</keyword>
<comment type="caution">
    <text evidence="4">The sequence shown here is derived from an EMBL/GenBank/DDBJ whole genome shotgun (WGS) entry which is preliminary data.</text>
</comment>
<keyword evidence="4" id="KW-0131">Cell cycle</keyword>